<gene>
    <name evidence="2" type="primary">yfaE</name>
    <name evidence="2" type="ORF">ACFFHT_08060</name>
</gene>
<dbReference type="PANTHER" id="PTHR30212:SF2">
    <property type="entry name" value="PROTEIN YIIM"/>
    <property type="match status" value="1"/>
</dbReference>
<keyword evidence="3" id="KW-1185">Reference proteome</keyword>
<dbReference type="Pfam" id="PF00111">
    <property type="entry name" value="Fer2"/>
    <property type="match status" value="1"/>
</dbReference>
<dbReference type="CDD" id="cd00207">
    <property type="entry name" value="fer2"/>
    <property type="match status" value="1"/>
</dbReference>
<dbReference type="InterPro" id="IPR012675">
    <property type="entry name" value="Beta-grasp_dom_sf"/>
</dbReference>
<dbReference type="PROSITE" id="PS00197">
    <property type="entry name" value="2FE2S_FER_1"/>
    <property type="match status" value="1"/>
</dbReference>
<dbReference type="PROSITE" id="PS51085">
    <property type="entry name" value="2FE2S_FER_2"/>
    <property type="match status" value="1"/>
</dbReference>
<name>A0ABV6HXB5_9PAST</name>
<dbReference type="PANTHER" id="PTHR30212">
    <property type="entry name" value="PROTEIN YIIM"/>
    <property type="match status" value="1"/>
</dbReference>
<dbReference type="RefSeq" id="WP_382375164.1">
    <property type="nucleotide sequence ID" value="NZ_JBHLWA010000036.1"/>
</dbReference>
<dbReference type="InterPro" id="IPR006058">
    <property type="entry name" value="2Fe2S_fd_BS"/>
</dbReference>
<comment type="caution">
    <text evidence="2">The sequence shown here is derived from an EMBL/GenBank/DDBJ whole genome shotgun (WGS) entry which is preliminary data.</text>
</comment>
<protein>
    <submittedName>
        <fullName evidence="2">Class I ribonucleotide reductase maintenance protein YfaE</fullName>
    </submittedName>
</protein>
<dbReference type="InterPro" id="IPR052353">
    <property type="entry name" value="Benzoxazolinone_Detox_Enz"/>
</dbReference>
<accession>A0ABV6HXB5</accession>
<evidence type="ECO:0000259" key="1">
    <source>
        <dbReference type="PROSITE" id="PS51085"/>
    </source>
</evidence>
<dbReference type="SUPFAM" id="SSF54292">
    <property type="entry name" value="2Fe-2S ferredoxin-like"/>
    <property type="match status" value="1"/>
</dbReference>
<dbReference type="EMBL" id="JBHLWA010000036">
    <property type="protein sequence ID" value="MFC0323513.1"/>
    <property type="molecule type" value="Genomic_DNA"/>
</dbReference>
<dbReference type="InterPro" id="IPR001041">
    <property type="entry name" value="2Fe-2S_ferredoxin-type"/>
</dbReference>
<sequence length="85" mass="9846">MKVYQVQLVQRQQTLQHDNQQSLLENLEQHNIPHEYQCRSGYCGACRARLLKGQVSYRQPPLAFLQADEVLLCCCQVESDLVLDL</sequence>
<dbReference type="InterPro" id="IPR036010">
    <property type="entry name" value="2Fe-2S_ferredoxin-like_sf"/>
</dbReference>
<proteinExistence type="predicted"/>
<evidence type="ECO:0000313" key="2">
    <source>
        <dbReference type="EMBL" id="MFC0323513.1"/>
    </source>
</evidence>
<organism evidence="2 3">
    <name type="scientific">Gallibacterium melopsittaci</name>
    <dbReference type="NCBI Taxonomy" id="516063"/>
    <lineage>
        <taxon>Bacteria</taxon>
        <taxon>Pseudomonadati</taxon>
        <taxon>Pseudomonadota</taxon>
        <taxon>Gammaproteobacteria</taxon>
        <taxon>Pasteurellales</taxon>
        <taxon>Pasteurellaceae</taxon>
        <taxon>Gallibacterium</taxon>
    </lineage>
</organism>
<dbReference type="Proteomes" id="UP001589769">
    <property type="component" value="Unassembled WGS sequence"/>
</dbReference>
<evidence type="ECO:0000313" key="3">
    <source>
        <dbReference type="Proteomes" id="UP001589769"/>
    </source>
</evidence>
<feature type="domain" description="2Fe-2S ferredoxin-type" evidence="1">
    <location>
        <begin position="4"/>
        <end position="85"/>
    </location>
</feature>
<reference evidence="2 3" key="1">
    <citation type="submission" date="2024-09" db="EMBL/GenBank/DDBJ databases">
        <authorList>
            <person name="Sun Q."/>
            <person name="Mori K."/>
        </authorList>
    </citation>
    <scope>NUCLEOTIDE SEQUENCE [LARGE SCALE GENOMIC DNA]</scope>
    <source>
        <strain evidence="2 3">CCM 7538</strain>
    </source>
</reference>
<dbReference type="NCBIfam" id="NF007985">
    <property type="entry name" value="PRK10713.1"/>
    <property type="match status" value="1"/>
</dbReference>
<dbReference type="Gene3D" id="3.10.20.30">
    <property type="match status" value="1"/>
</dbReference>